<dbReference type="AlphaFoldDB" id="A0A6C0KMY2"/>
<reference evidence="1" key="1">
    <citation type="journal article" date="2020" name="Nature">
        <title>Giant virus diversity and host interactions through global metagenomics.</title>
        <authorList>
            <person name="Schulz F."/>
            <person name="Roux S."/>
            <person name="Paez-Espino D."/>
            <person name="Jungbluth S."/>
            <person name="Walsh D.A."/>
            <person name="Denef V.J."/>
            <person name="McMahon K.D."/>
            <person name="Konstantinidis K.T."/>
            <person name="Eloe-Fadrosh E.A."/>
            <person name="Kyrpides N.C."/>
            <person name="Woyke T."/>
        </authorList>
    </citation>
    <scope>NUCLEOTIDE SEQUENCE</scope>
    <source>
        <strain evidence="1">GVMAG-S-3300013014-104</strain>
    </source>
</reference>
<dbReference type="EMBL" id="MN740948">
    <property type="protein sequence ID" value="QHU19355.1"/>
    <property type="molecule type" value="Genomic_DNA"/>
</dbReference>
<evidence type="ECO:0000313" key="1">
    <source>
        <dbReference type="EMBL" id="QHU19355.1"/>
    </source>
</evidence>
<sequence>MIFSYKNIQQSMKGGRKITRKVFIKNSKGHKSICVHRNGKQCINFKKKLSKSEINSIKIGKFIPGLFNDLKTRKNRN</sequence>
<organism evidence="1">
    <name type="scientific">viral metagenome</name>
    <dbReference type="NCBI Taxonomy" id="1070528"/>
    <lineage>
        <taxon>unclassified sequences</taxon>
        <taxon>metagenomes</taxon>
        <taxon>organismal metagenomes</taxon>
    </lineage>
</organism>
<proteinExistence type="predicted"/>
<accession>A0A6C0KMY2</accession>
<protein>
    <submittedName>
        <fullName evidence="1">Uncharacterized protein</fullName>
    </submittedName>
</protein>
<name>A0A6C0KMY2_9ZZZZ</name>